<proteinExistence type="predicted"/>
<name>A0A6J4LVX7_9HYPH</name>
<dbReference type="Gene3D" id="3.40.50.360">
    <property type="match status" value="1"/>
</dbReference>
<gene>
    <name evidence="1" type="ORF">AVDCRST_MAG90-2020</name>
</gene>
<feature type="non-terminal residue" evidence="1">
    <location>
        <position position="1"/>
    </location>
</feature>
<sequence length="45" mass="5014">NRPEVMIGHAAGKFDEAGNLTDEATQEHIRKLLLALQAWTLRLQG</sequence>
<protein>
    <submittedName>
        <fullName evidence="1">Uncharacterized protein</fullName>
    </submittedName>
</protein>
<organism evidence="1">
    <name type="scientific">uncultured Microvirga sp</name>
    <dbReference type="NCBI Taxonomy" id="412392"/>
    <lineage>
        <taxon>Bacteria</taxon>
        <taxon>Pseudomonadati</taxon>
        <taxon>Pseudomonadota</taxon>
        <taxon>Alphaproteobacteria</taxon>
        <taxon>Hyphomicrobiales</taxon>
        <taxon>Methylobacteriaceae</taxon>
        <taxon>Microvirga</taxon>
        <taxon>environmental samples</taxon>
    </lineage>
</organism>
<dbReference type="InterPro" id="IPR029039">
    <property type="entry name" value="Flavoprotein-like_sf"/>
</dbReference>
<evidence type="ECO:0000313" key="1">
    <source>
        <dbReference type="EMBL" id="CAA9342370.1"/>
    </source>
</evidence>
<dbReference type="AlphaFoldDB" id="A0A6J4LVX7"/>
<accession>A0A6J4LVX7</accession>
<dbReference type="EMBL" id="CADCUC010000395">
    <property type="protein sequence ID" value="CAA9342370.1"/>
    <property type="molecule type" value="Genomic_DNA"/>
</dbReference>
<reference evidence="1" key="1">
    <citation type="submission" date="2020-02" db="EMBL/GenBank/DDBJ databases">
        <authorList>
            <person name="Meier V. D."/>
        </authorList>
    </citation>
    <scope>NUCLEOTIDE SEQUENCE</scope>
    <source>
        <strain evidence="1">AVDCRST_MAG90</strain>
    </source>
</reference>